<reference evidence="2" key="1">
    <citation type="journal article" date="2022" name="bioRxiv">
        <title>Sequencing and chromosome-scale assembly of the giantPleurodeles waltlgenome.</title>
        <authorList>
            <person name="Brown T."/>
            <person name="Elewa A."/>
            <person name="Iarovenko S."/>
            <person name="Subramanian E."/>
            <person name="Araus A.J."/>
            <person name="Petzold A."/>
            <person name="Susuki M."/>
            <person name="Suzuki K.-i.T."/>
            <person name="Hayashi T."/>
            <person name="Toyoda A."/>
            <person name="Oliveira C."/>
            <person name="Osipova E."/>
            <person name="Leigh N.D."/>
            <person name="Simon A."/>
            <person name="Yun M.H."/>
        </authorList>
    </citation>
    <scope>NUCLEOTIDE SEQUENCE</scope>
    <source>
        <strain evidence="2">20211129_DDA</strain>
        <tissue evidence="2">Liver</tissue>
    </source>
</reference>
<gene>
    <name evidence="2" type="ORF">NDU88_009332</name>
</gene>
<evidence type="ECO:0000313" key="3">
    <source>
        <dbReference type="Proteomes" id="UP001066276"/>
    </source>
</evidence>
<sequence length="97" mass="9781">MAGEVRCCTASLGGGDGVPQGCSTVSAALQHWLSDVQGAESPPATLAVSARSGGPGIASRGSRTALPAPDVHPSSELPSARRRRLDLAPSRVNSPNH</sequence>
<evidence type="ECO:0000256" key="1">
    <source>
        <dbReference type="SAM" id="MobiDB-lite"/>
    </source>
</evidence>
<dbReference type="EMBL" id="JANPWB010000009">
    <property type="protein sequence ID" value="KAJ1156614.1"/>
    <property type="molecule type" value="Genomic_DNA"/>
</dbReference>
<comment type="caution">
    <text evidence="2">The sequence shown here is derived from an EMBL/GenBank/DDBJ whole genome shotgun (WGS) entry which is preliminary data.</text>
</comment>
<protein>
    <submittedName>
        <fullName evidence="2">Uncharacterized protein</fullName>
    </submittedName>
</protein>
<feature type="region of interest" description="Disordered" evidence="1">
    <location>
        <begin position="43"/>
        <end position="97"/>
    </location>
</feature>
<evidence type="ECO:0000313" key="2">
    <source>
        <dbReference type="EMBL" id="KAJ1156614.1"/>
    </source>
</evidence>
<name>A0AAV7RUX3_PLEWA</name>
<organism evidence="2 3">
    <name type="scientific">Pleurodeles waltl</name>
    <name type="common">Iberian ribbed newt</name>
    <dbReference type="NCBI Taxonomy" id="8319"/>
    <lineage>
        <taxon>Eukaryota</taxon>
        <taxon>Metazoa</taxon>
        <taxon>Chordata</taxon>
        <taxon>Craniata</taxon>
        <taxon>Vertebrata</taxon>
        <taxon>Euteleostomi</taxon>
        <taxon>Amphibia</taxon>
        <taxon>Batrachia</taxon>
        <taxon>Caudata</taxon>
        <taxon>Salamandroidea</taxon>
        <taxon>Salamandridae</taxon>
        <taxon>Pleurodelinae</taxon>
        <taxon>Pleurodeles</taxon>
    </lineage>
</organism>
<keyword evidence="3" id="KW-1185">Reference proteome</keyword>
<accession>A0AAV7RUX3</accession>
<proteinExistence type="predicted"/>
<dbReference type="AlphaFoldDB" id="A0AAV7RUX3"/>
<dbReference type="Proteomes" id="UP001066276">
    <property type="component" value="Chromosome 5"/>
</dbReference>